<evidence type="ECO:0000256" key="1">
    <source>
        <dbReference type="ARBA" id="ARBA00001946"/>
    </source>
</evidence>
<evidence type="ECO:0000256" key="4">
    <source>
        <dbReference type="ARBA" id="ARBA00008582"/>
    </source>
</evidence>
<feature type="region of interest" description="Disordered" evidence="20">
    <location>
        <begin position="262"/>
        <end position="297"/>
    </location>
</feature>
<evidence type="ECO:0000256" key="19">
    <source>
        <dbReference type="ARBA" id="ARBA00047272"/>
    </source>
</evidence>
<dbReference type="GO" id="GO:0035556">
    <property type="term" value="P:intracellular signal transduction"/>
    <property type="evidence" value="ECO:0007669"/>
    <property type="project" value="TreeGrafter"/>
</dbReference>
<dbReference type="SUPFAM" id="SSF57889">
    <property type="entry name" value="Cysteine-rich domain"/>
    <property type="match status" value="2"/>
</dbReference>
<dbReference type="Pfam" id="PF00130">
    <property type="entry name" value="C1_1"/>
    <property type="match status" value="2"/>
</dbReference>
<dbReference type="Proteomes" id="UP000765507">
    <property type="component" value="Unassembled WGS sequence"/>
</dbReference>
<dbReference type="OrthoDB" id="10252171at2759"/>
<dbReference type="PANTHER" id="PTHR22968">
    <property type="entry name" value="PROTEIN KINASE C, MU"/>
    <property type="match status" value="1"/>
</dbReference>
<dbReference type="EC" id="2.7.11.13" evidence="5"/>
<dbReference type="InterPro" id="IPR057764">
    <property type="entry name" value="Ubiquitin_PRKD1-3_N"/>
</dbReference>
<accession>A0A8T1SFZ5</accession>
<evidence type="ECO:0000256" key="2">
    <source>
        <dbReference type="ARBA" id="ARBA00004370"/>
    </source>
</evidence>
<evidence type="ECO:0000313" key="23">
    <source>
        <dbReference type="Proteomes" id="UP000765507"/>
    </source>
</evidence>
<evidence type="ECO:0000256" key="14">
    <source>
        <dbReference type="ARBA" id="ARBA00022777"/>
    </source>
</evidence>
<dbReference type="GO" id="GO:0008270">
    <property type="term" value="F:zinc ion binding"/>
    <property type="evidence" value="ECO:0007669"/>
    <property type="project" value="UniProtKB-KW"/>
</dbReference>
<dbReference type="PROSITE" id="PS50081">
    <property type="entry name" value="ZF_DAG_PE_2"/>
    <property type="match status" value="2"/>
</dbReference>
<evidence type="ECO:0000256" key="12">
    <source>
        <dbReference type="ARBA" id="ARBA00022741"/>
    </source>
</evidence>
<organism evidence="22 23">
    <name type="scientific">Chelydra serpentina</name>
    <name type="common">Snapping turtle</name>
    <name type="synonym">Testudo serpentina</name>
    <dbReference type="NCBI Taxonomy" id="8475"/>
    <lineage>
        <taxon>Eukaryota</taxon>
        <taxon>Metazoa</taxon>
        <taxon>Chordata</taxon>
        <taxon>Craniata</taxon>
        <taxon>Vertebrata</taxon>
        <taxon>Euteleostomi</taxon>
        <taxon>Archelosauria</taxon>
        <taxon>Testudinata</taxon>
        <taxon>Testudines</taxon>
        <taxon>Cryptodira</taxon>
        <taxon>Durocryptodira</taxon>
        <taxon>Americhelydia</taxon>
        <taxon>Chelydroidea</taxon>
        <taxon>Chelydridae</taxon>
        <taxon>Chelydra</taxon>
    </lineage>
</organism>
<comment type="caution">
    <text evidence="22">The sequence shown here is derived from an EMBL/GenBank/DDBJ whole genome shotgun (WGS) entry which is preliminary data.</text>
</comment>
<keyword evidence="11" id="KW-0677">Repeat</keyword>
<sequence>IGLSRESYMLLPEELRYGHLRHLAVELVERKFPEYGFLGVSEKIMLFRHDDASENVLEHLGPDGIVRAGDLIEIVLSASVSLDFTIRPHVLLVHSYKAPAFCDYCGEMLWGLVRQGLKCQGCGLNYHKRCAFKIPNNCRGVRRSQLASRSLGATTSPRTPGLGQSVGGSLEEISHWKWGQQTQGPALTGRPLWKDWMDLNRVKVPHTFQVHSYTRPTVCQHCKRLLKGLFRQGLQCKDCKFNCHKRCEQFVPDECVGEGLAPGTADGESPECPSSKPEPVEVEADEEGTSGHGLAEDTESNLGTLEAELHASLSPCFSSYIPLMRVVQSCRHTKRRRSAVLLEGWMVHFTS</sequence>
<dbReference type="PANTHER" id="PTHR22968:SF27">
    <property type="entry name" value="PROTEIN KINASE C"/>
    <property type="match status" value="1"/>
</dbReference>
<dbReference type="GO" id="GO:0016020">
    <property type="term" value="C:membrane"/>
    <property type="evidence" value="ECO:0007669"/>
    <property type="project" value="UniProtKB-SubCell"/>
</dbReference>
<dbReference type="PROSITE" id="PS00479">
    <property type="entry name" value="ZF_DAG_PE_1"/>
    <property type="match status" value="2"/>
</dbReference>
<evidence type="ECO:0000256" key="15">
    <source>
        <dbReference type="ARBA" id="ARBA00022833"/>
    </source>
</evidence>
<gene>
    <name evidence="22" type="ORF">G0U57_009498</name>
</gene>
<evidence type="ECO:0000256" key="16">
    <source>
        <dbReference type="ARBA" id="ARBA00022840"/>
    </source>
</evidence>
<comment type="similarity">
    <text evidence="4">Belongs to the protein kinase superfamily. CAMK Ser/Thr protein kinase family. PKD subfamily.</text>
</comment>
<dbReference type="Gene3D" id="3.30.60.20">
    <property type="match status" value="2"/>
</dbReference>
<keyword evidence="7" id="KW-0723">Serine/threonine-protein kinase</keyword>
<keyword evidence="9" id="KW-0808">Transferase</keyword>
<keyword evidence="15" id="KW-0862">Zinc</keyword>
<evidence type="ECO:0000313" key="22">
    <source>
        <dbReference type="EMBL" id="KAG6927553.1"/>
    </source>
</evidence>
<feature type="domain" description="Phorbol-ester/DAG-type" evidence="21">
    <location>
        <begin position="88"/>
        <end position="138"/>
    </location>
</feature>
<evidence type="ECO:0000259" key="21">
    <source>
        <dbReference type="PROSITE" id="PS50081"/>
    </source>
</evidence>
<dbReference type="GO" id="GO:0005524">
    <property type="term" value="F:ATP binding"/>
    <property type="evidence" value="ECO:0007669"/>
    <property type="project" value="UniProtKB-KW"/>
</dbReference>
<evidence type="ECO:0000256" key="3">
    <source>
        <dbReference type="ARBA" id="ARBA00004496"/>
    </source>
</evidence>
<dbReference type="CDD" id="cd20795">
    <property type="entry name" value="C1_PKD_rpt1"/>
    <property type="match status" value="1"/>
</dbReference>
<dbReference type="AlphaFoldDB" id="A0A8T1SFZ5"/>
<dbReference type="InterPro" id="IPR002219">
    <property type="entry name" value="PKC_DAG/PE"/>
</dbReference>
<keyword evidence="17" id="KW-0460">Magnesium</keyword>
<comment type="catalytic activity">
    <reaction evidence="19">
        <text>L-threonyl-[protein] + ATP = O-phospho-L-threonyl-[protein] + ADP + H(+)</text>
        <dbReference type="Rhea" id="RHEA:46608"/>
        <dbReference type="Rhea" id="RHEA-COMP:11060"/>
        <dbReference type="Rhea" id="RHEA-COMP:11605"/>
        <dbReference type="ChEBI" id="CHEBI:15378"/>
        <dbReference type="ChEBI" id="CHEBI:30013"/>
        <dbReference type="ChEBI" id="CHEBI:30616"/>
        <dbReference type="ChEBI" id="CHEBI:61977"/>
        <dbReference type="ChEBI" id="CHEBI:456216"/>
        <dbReference type="EC" id="2.7.11.13"/>
    </reaction>
</comment>
<dbReference type="GO" id="GO:0005829">
    <property type="term" value="C:cytosol"/>
    <property type="evidence" value="ECO:0007669"/>
    <property type="project" value="TreeGrafter"/>
</dbReference>
<evidence type="ECO:0000256" key="7">
    <source>
        <dbReference type="ARBA" id="ARBA00022527"/>
    </source>
</evidence>
<proteinExistence type="inferred from homology"/>
<keyword evidence="12" id="KW-0547">Nucleotide-binding</keyword>
<keyword evidence="8" id="KW-0597">Phosphoprotein</keyword>
<evidence type="ECO:0000256" key="10">
    <source>
        <dbReference type="ARBA" id="ARBA00022723"/>
    </source>
</evidence>
<dbReference type="GO" id="GO:0007200">
    <property type="term" value="P:phospholipase C-activating G protein-coupled receptor signaling pathway"/>
    <property type="evidence" value="ECO:0007669"/>
    <property type="project" value="TreeGrafter"/>
</dbReference>
<feature type="non-terminal residue" evidence="22">
    <location>
        <position position="1"/>
    </location>
</feature>
<evidence type="ECO:0000256" key="17">
    <source>
        <dbReference type="ARBA" id="ARBA00022842"/>
    </source>
</evidence>
<evidence type="ECO:0000256" key="13">
    <source>
        <dbReference type="ARBA" id="ARBA00022771"/>
    </source>
</evidence>
<dbReference type="PRINTS" id="PR00008">
    <property type="entry name" value="DAGPEDOMAIN"/>
</dbReference>
<dbReference type="FunFam" id="3.30.60.20:FF:000007">
    <property type="entry name" value="Serine/threonine-protein kinase"/>
    <property type="match status" value="1"/>
</dbReference>
<keyword evidence="23" id="KW-1185">Reference proteome</keyword>
<comment type="cofactor">
    <cofactor evidence="1">
        <name>Mg(2+)</name>
        <dbReference type="ChEBI" id="CHEBI:18420"/>
    </cofactor>
</comment>
<dbReference type="EMBL" id="JAHGAV010000247">
    <property type="protein sequence ID" value="KAG6927553.1"/>
    <property type="molecule type" value="Genomic_DNA"/>
</dbReference>
<dbReference type="SMART" id="SM00109">
    <property type="entry name" value="C1"/>
    <property type="match status" value="2"/>
</dbReference>
<keyword evidence="10" id="KW-0479">Metal-binding</keyword>
<evidence type="ECO:0000256" key="6">
    <source>
        <dbReference type="ARBA" id="ARBA00022490"/>
    </source>
</evidence>
<feature type="domain" description="Phorbol-ester/DAG-type" evidence="21">
    <location>
        <begin position="205"/>
        <end position="255"/>
    </location>
</feature>
<dbReference type="InterPro" id="IPR020454">
    <property type="entry name" value="DAG/PE-bd"/>
</dbReference>
<keyword evidence="16" id="KW-0067">ATP-binding</keyword>
<evidence type="ECO:0000256" key="18">
    <source>
        <dbReference type="ARBA" id="ARBA00023136"/>
    </source>
</evidence>
<feature type="non-terminal residue" evidence="22">
    <location>
        <position position="351"/>
    </location>
</feature>
<evidence type="ECO:0000256" key="8">
    <source>
        <dbReference type="ARBA" id="ARBA00022553"/>
    </source>
</evidence>
<dbReference type="GO" id="GO:0004697">
    <property type="term" value="F:diacylglycerol-dependent serine/threonine kinase activity"/>
    <property type="evidence" value="ECO:0007669"/>
    <property type="project" value="UniProtKB-EC"/>
</dbReference>
<dbReference type="FunFam" id="3.30.60.20:FF:000019">
    <property type="entry name" value="Serine/threonine-protein kinase"/>
    <property type="match status" value="1"/>
</dbReference>
<dbReference type="InterPro" id="IPR046349">
    <property type="entry name" value="C1-like_sf"/>
</dbReference>
<comment type="subcellular location">
    <subcellularLocation>
        <location evidence="3">Cytoplasm</location>
    </subcellularLocation>
    <subcellularLocation>
        <location evidence="2">Membrane</location>
    </subcellularLocation>
</comment>
<evidence type="ECO:0000256" key="11">
    <source>
        <dbReference type="ARBA" id="ARBA00022737"/>
    </source>
</evidence>
<name>A0A8T1SFZ5_CHESE</name>
<evidence type="ECO:0000256" key="9">
    <source>
        <dbReference type="ARBA" id="ARBA00022679"/>
    </source>
</evidence>
<evidence type="ECO:0000256" key="20">
    <source>
        <dbReference type="SAM" id="MobiDB-lite"/>
    </source>
</evidence>
<dbReference type="Pfam" id="PF25525">
    <property type="entry name" value="Ubiquitin_PRKD1_N"/>
    <property type="match status" value="1"/>
</dbReference>
<evidence type="ECO:0000256" key="5">
    <source>
        <dbReference type="ARBA" id="ARBA00012429"/>
    </source>
</evidence>
<keyword evidence="18" id="KW-0472">Membrane</keyword>
<keyword evidence="14 22" id="KW-0418">Kinase</keyword>
<protein>
    <recommendedName>
        <fullName evidence="5">protein kinase C</fullName>
        <ecNumber evidence="5">2.7.11.13</ecNumber>
    </recommendedName>
</protein>
<keyword evidence="13" id="KW-0863">Zinc-finger</keyword>
<reference evidence="22 23" key="1">
    <citation type="journal article" date="2020" name="G3 (Bethesda)">
        <title>Draft Genome of the Common Snapping Turtle, Chelydra serpentina, a Model for Phenotypic Plasticity in Reptiles.</title>
        <authorList>
            <person name="Das D."/>
            <person name="Singh S.K."/>
            <person name="Bierstedt J."/>
            <person name="Erickson A."/>
            <person name="Galli G.L.J."/>
            <person name="Crossley D.A. 2nd"/>
            <person name="Rhen T."/>
        </authorList>
    </citation>
    <scope>NUCLEOTIDE SEQUENCE [LARGE SCALE GENOMIC DNA]</scope>
    <source>
        <strain evidence="22">KW</strain>
    </source>
</reference>
<keyword evidence="6" id="KW-0963">Cytoplasm</keyword>